<dbReference type="Gene3D" id="3.40.50.1820">
    <property type="entry name" value="alpha/beta hydrolase"/>
    <property type="match status" value="1"/>
</dbReference>
<reference evidence="3 4" key="1">
    <citation type="submission" date="2020-09" db="EMBL/GenBank/DDBJ databases">
        <title>Paenibacillus sp. CAU 1523 isolated from sand of Haeundae Beach.</title>
        <authorList>
            <person name="Kim W."/>
        </authorList>
    </citation>
    <scope>NUCLEOTIDE SEQUENCE [LARGE SCALE GENOMIC DNA]</scope>
    <source>
        <strain evidence="3 4">CAU 1523</strain>
    </source>
</reference>
<dbReference type="InterPro" id="IPR012223">
    <property type="entry name" value="TEII"/>
</dbReference>
<evidence type="ECO:0000313" key="3">
    <source>
        <dbReference type="EMBL" id="MBD8499352.1"/>
    </source>
</evidence>
<dbReference type="InterPro" id="IPR001031">
    <property type="entry name" value="Thioesterase"/>
</dbReference>
<accession>A0ABR9AYY8</accession>
<evidence type="ECO:0000256" key="1">
    <source>
        <dbReference type="ARBA" id="ARBA00007169"/>
    </source>
</evidence>
<dbReference type="Proteomes" id="UP000634529">
    <property type="component" value="Unassembled WGS sequence"/>
</dbReference>
<name>A0ABR9AYY8_9BACL</name>
<dbReference type="PANTHER" id="PTHR11487">
    <property type="entry name" value="THIOESTERASE"/>
    <property type="match status" value="1"/>
</dbReference>
<organism evidence="3 4">
    <name type="scientific">Paenibacillus arenosi</name>
    <dbReference type="NCBI Taxonomy" id="2774142"/>
    <lineage>
        <taxon>Bacteria</taxon>
        <taxon>Bacillati</taxon>
        <taxon>Bacillota</taxon>
        <taxon>Bacilli</taxon>
        <taxon>Bacillales</taxon>
        <taxon>Paenibacillaceae</taxon>
        <taxon>Paenibacillus</taxon>
    </lineage>
</organism>
<dbReference type="RefSeq" id="WP_192025697.1">
    <property type="nucleotide sequence ID" value="NZ_JACYTN010000010.1"/>
</dbReference>
<feature type="domain" description="Thioesterase" evidence="2">
    <location>
        <begin position="21"/>
        <end position="245"/>
    </location>
</feature>
<dbReference type="Pfam" id="PF00975">
    <property type="entry name" value="Thioesterase"/>
    <property type="match status" value="1"/>
</dbReference>
<dbReference type="PANTHER" id="PTHR11487:SF0">
    <property type="entry name" value="S-ACYL FATTY ACID SYNTHASE THIOESTERASE, MEDIUM CHAIN"/>
    <property type="match status" value="1"/>
</dbReference>
<proteinExistence type="inferred from homology"/>
<comment type="caution">
    <text evidence="3">The sequence shown here is derived from an EMBL/GenBank/DDBJ whole genome shotgun (WGS) entry which is preliminary data.</text>
</comment>
<dbReference type="SUPFAM" id="SSF53474">
    <property type="entry name" value="alpha/beta-Hydrolases"/>
    <property type="match status" value="1"/>
</dbReference>
<gene>
    <name evidence="3" type="ORF">IFO66_13735</name>
</gene>
<dbReference type="InterPro" id="IPR029058">
    <property type="entry name" value="AB_hydrolase_fold"/>
</dbReference>
<keyword evidence="4" id="KW-1185">Reference proteome</keyword>
<dbReference type="EMBL" id="JACYTN010000010">
    <property type="protein sequence ID" value="MBD8499352.1"/>
    <property type="molecule type" value="Genomic_DNA"/>
</dbReference>
<protein>
    <submittedName>
        <fullName evidence="3">Thioesterase</fullName>
    </submittedName>
</protein>
<evidence type="ECO:0000259" key="2">
    <source>
        <dbReference type="Pfam" id="PF00975"/>
    </source>
</evidence>
<evidence type="ECO:0000313" key="4">
    <source>
        <dbReference type="Proteomes" id="UP000634529"/>
    </source>
</evidence>
<comment type="similarity">
    <text evidence="1">Belongs to the thioesterase family.</text>
</comment>
<sequence length="253" mass="29643">MQLNNKWFPFGCNRNLDNVDRVICFHYAGGSTSAFKRWTTSKLPVEFIPVELPGRGTRMSEPCMESFDELIEQLVANLIKVLDYRRFHFYGHSMGAAIAFETAYQLQHRYGIQPEQLIVAGRHAPQHPDPSLFKSYMSDEDLLHEMKRLNGTPKEILDNREIMQFLLPMIRSDYKLHESYNYRGHKLNIPIIAHAGKDDHDANPSIMQYWKDVTYGEFELQAYEGNHFFVQQLGEQYLSELINKVRHKELYPL</sequence>